<reference evidence="1" key="2">
    <citation type="submission" date="2021-01" db="EMBL/GenBank/DDBJ databases">
        <authorList>
            <person name="Schikora-Tamarit M.A."/>
        </authorList>
    </citation>
    <scope>NUCLEOTIDE SEQUENCE</scope>
    <source>
        <strain evidence="1">CBS2887</strain>
    </source>
</reference>
<dbReference type="AlphaFoldDB" id="A0A9P8Q432"/>
<comment type="caution">
    <text evidence="1">The sequence shown here is derived from an EMBL/GenBank/DDBJ whole genome shotgun (WGS) entry which is preliminary data.</text>
</comment>
<name>A0A9P8Q432_WICPI</name>
<dbReference type="Proteomes" id="UP000774326">
    <property type="component" value="Unassembled WGS sequence"/>
</dbReference>
<evidence type="ECO:0000313" key="2">
    <source>
        <dbReference type="Proteomes" id="UP000774326"/>
    </source>
</evidence>
<sequence>MSMSLLVNSDSSLWKTHQHISLRKCFITNSSSSMDSRSSSFSFKSSKEVLKMVDCKPSIRTTSSNLGRNETGIVTANKETNHCERNIFKSMFKCWKCDDKVGNWSLKISSN</sequence>
<evidence type="ECO:0000313" key="1">
    <source>
        <dbReference type="EMBL" id="KAH3683867.1"/>
    </source>
</evidence>
<proteinExistence type="predicted"/>
<protein>
    <submittedName>
        <fullName evidence="1">Uncharacterized protein</fullName>
    </submittedName>
</protein>
<accession>A0A9P8Q432</accession>
<keyword evidence="2" id="KW-1185">Reference proteome</keyword>
<reference evidence="1" key="1">
    <citation type="journal article" date="2021" name="Open Biol.">
        <title>Shared evolutionary footprints suggest mitochondrial oxidative damage underlies multiple complex I losses in fungi.</title>
        <authorList>
            <person name="Schikora-Tamarit M.A."/>
            <person name="Marcet-Houben M."/>
            <person name="Nosek J."/>
            <person name="Gabaldon T."/>
        </authorList>
    </citation>
    <scope>NUCLEOTIDE SEQUENCE</scope>
    <source>
        <strain evidence="1">CBS2887</strain>
    </source>
</reference>
<dbReference type="EMBL" id="JAEUBG010002892">
    <property type="protein sequence ID" value="KAH3683867.1"/>
    <property type="molecule type" value="Genomic_DNA"/>
</dbReference>
<organism evidence="1 2">
    <name type="scientific">Wickerhamomyces pijperi</name>
    <name type="common">Yeast</name>
    <name type="synonym">Pichia pijperi</name>
    <dbReference type="NCBI Taxonomy" id="599730"/>
    <lineage>
        <taxon>Eukaryota</taxon>
        <taxon>Fungi</taxon>
        <taxon>Dikarya</taxon>
        <taxon>Ascomycota</taxon>
        <taxon>Saccharomycotina</taxon>
        <taxon>Saccharomycetes</taxon>
        <taxon>Phaffomycetales</taxon>
        <taxon>Wickerhamomycetaceae</taxon>
        <taxon>Wickerhamomyces</taxon>
    </lineage>
</organism>
<gene>
    <name evidence="1" type="ORF">WICPIJ_005166</name>
</gene>